<keyword evidence="5 7" id="KW-0472">Membrane</keyword>
<accession>A0A4R8IWM3</accession>
<dbReference type="OrthoDB" id="9790951at2"/>
<keyword evidence="6" id="KW-0175">Coiled coil</keyword>
<comment type="subcellular location">
    <subcellularLocation>
        <location evidence="1">Membrane</location>
        <topology evidence="1">Single-pass membrane protein</topology>
    </subcellularLocation>
</comment>
<dbReference type="EMBL" id="SOQX01000001">
    <property type="protein sequence ID" value="TDY03900.1"/>
    <property type="molecule type" value="Genomic_DNA"/>
</dbReference>
<name>A0A4R8IWM3_9GAMM</name>
<protein>
    <submittedName>
        <fullName evidence="10">SH3 domain protein</fullName>
    </submittedName>
</protein>
<evidence type="ECO:0000256" key="2">
    <source>
        <dbReference type="ARBA" id="ARBA00022692"/>
    </source>
</evidence>
<dbReference type="Pfam" id="PF08239">
    <property type="entry name" value="SH3_3"/>
    <property type="match status" value="1"/>
</dbReference>
<evidence type="ECO:0000256" key="3">
    <source>
        <dbReference type="ARBA" id="ARBA00022729"/>
    </source>
</evidence>
<comment type="caution">
    <text evidence="10">The sequence shown here is derived from an EMBL/GenBank/DDBJ whole genome shotgun (WGS) entry which is preliminary data.</text>
</comment>
<evidence type="ECO:0000313" key="10">
    <source>
        <dbReference type="EMBL" id="TDY03900.1"/>
    </source>
</evidence>
<evidence type="ECO:0000256" key="8">
    <source>
        <dbReference type="SAM" id="SignalP"/>
    </source>
</evidence>
<evidence type="ECO:0000256" key="7">
    <source>
        <dbReference type="SAM" id="Phobius"/>
    </source>
</evidence>
<feature type="coiled-coil region" evidence="6">
    <location>
        <begin position="92"/>
        <end position="223"/>
    </location>
</feature>
<evidence type="ECO:0000259" key="9">
    <source>
        <dbReference type="PROSITE" id="PS51781"/>
    </source>
</evidence>
<feature type="domain" description="SH3b" evidence="9">
    <location>
        <begin position="22"/>
        <end position="86"/>
    </location>
</feature>
<dbReference type="PROSITE" id="PS51781">
    <property type="entry name" value="SH3B"/>
    <property type="match status" value="1"/>
</dbReference>
<reference evidence="10 11" key="1">
    <citation type="submission" date="2019-03" db="EMBL/GenBank/DDBJ databases">
        <title>Genomic Encyclopedia of Type Strains, Phase IV (KMG-IV): sequencing the most valuable type-strain genomes for metagenomic binning, comparative biology and taxonomic classification.</title>
        <authorList>
            <person name="Goeker M."/>
        </authorList>
    </citation>
    <scope>NUCLEOTIDE SEQUENCE [LARGE SCALE GENOMIC DNA]</scope>
    <source>
        <strain evidence="10 11">DSM 16326</strain>
    </source>
</reference>
<dbReference type="InterPro" id="IPR003646">
    <property type="entry name" value="SH3-like_bac-type"/>
</dbReference>
<dbReference type="NCBIfam" id="TIGR04211">
    <property type="entry name" value="SH3_and_anchor"/>
    <property type="match status" value="1"/>
</dbReference>
<organism evidence="10 11">
    <name type="scientific">Thiohalophilus thiocyanatoxydans</name>
    <dbReference type="NCBI Taxonomy" id="381308"/>
    <lineage>
        <taxon>Bacteria</taxon>
        <taxon>Pseudomonadati</taxon>
        <taxon>Pseudomonadota</taxon>
        <taxon>Gammaproteobacteria</taxon>
        <taxon>Thiohalomonadales</taxon>
        <taxon>Thiohalophilaceae</taxon>
        <taxon>Thiohalophilus</taxon>
    </lineage>
</organism>
<keyword evidence="11" id="KW-1185">Reference proteome</keyword>
<dbReference type="Proteomes" id="UP000294914">
    <property type="component" value="Unassembled WGS sequence"/>
</dbReference>
<sequence>MKKCLQLFSLILLVAMVSPALAKTEYVSDQLEIDLYQQPSINSTVTGKLSIGDSVEVLQEQGEFKRITLDNGDQGWVRAQYLGEEPPQTAQDDQLASKNEQLSRQLEERNQQLKKVQSDLQARRDELSNARTTIDKLEKQIEAGAEGKVSREAQQQKLAEKDRRIEQLQSEIDNLKEKLATKQVASQEPGMELSEVEQYREQLERQSKRNEDLQARIDLAREFLTREELPSAEEIEKWRPSLPGWYWGTLLMVLIIGIVGGIGWMDYRLRRRHGGFRV</sequence>
<keyword evidence="2 7" id="KW-0812">Transmembrane</keyword>
<dbReference type="Gene3D" id="2.30.30.40">
    <property type="entry name" value="SH3 Domains"/>
    <property type="match status" value="1"/>
</dbReference>
<dbReference type="InterPro" id="IPR016476">
    <property type="entry name" value="SH3_dom_pro"/>
</dbReference>
<dbReference type="SMART" id="SM00287">
    <property type="entry name" value="SH3b"/>
    <property type="match status" value="1"/>
</dbReference>
<feature type="transmembrane region" description="Helical" evidence="7">
    <location>
        <begin position="245"/>
        <end position="267"/>
    </location>
</feature>
<dbReference type="GO" id="GO:0016020">
    <property type="term" value="C:membrane"/>
    <property type="evidence" value="ECO:0007669"/>
    <property type="project" value="UniProtKB-SubCell"/>
</dbReference>
<keyword evidence="3 8" id="KW-0732">Signal</keyword>
<keyword evidence="4 7" id="KW-1133">Transmembrane helix</keyword>
<evidence type="ECO:0000256" key="1">
    <source>
        <dbReference type="ARBA" id="ARBA00004167"/>
    </source>
</evidence>
<evidence type="ECO:0000256" key="5">
    <source>
        <dbReference type="ARBA" id="ARBA00023136"/>
    </source>
</evidence>
<feature type="signal peptide" evidence="8">
    <location>
        <begin position="1"/>
        <end position="22"/>
    </location>
</feature>
<dbReference type="AlphaFoldDB" id="A0A4R8IWM3"/>
<evidence type="ECO:0000256" key="6">
    <source>
        <dbReference type="SAM" id="Coils"/>
    </source>
</evidence>
<gene>
    <name evidence="10" type="ORF">EDC23_0271</name>
</gene>
<proteinExistence type="predicted"/>
<dbReference type="RefSeq" id="WP_134080470.1">
    <property type="nucleotide sequence ID" value="NZ_SOQX01000001.1"/>
</dbReference>
<evidence type="ECO:0000256" key="4">
    <source>
        <dbReference type="ARBA" id="ARBA00022989"/>
    </source>
</evidence>
<dbReference type="Gene3D" id="1.20.5.340">
    <property type="match status" value="1"/>
</dbReference>
<feature type="chain" id="PRO_5020489212" evidence="8">
    <location>
        <begin position="23"/>
        <end position="278"/>
    </location>
</feature>
<evidence type="ECO:0000313" key="11">
    <source>
        <dbReference type="Proteomes" id="UP000294914"/>
    </source>
</evidence>